<dbReference type="PANTHER" id="PTHR43642">
    <property type="entry name" value="HYBRID SIGNAL TRANSDUCTION HISTIDINE KINASE G"/>
    <property type="match status" value="1"/>
</dbReference>
<dbReference type="SUPFAM" id="SSF52540">
    <property type="entry name" value="P-loop containing nucleoside triphosphate hydrolases"/>
    <property type="match status" value="1"/>
</dbReference>
<sequence length="1401" mass="157379">MKSIPLRRWIQGARNDSGSSVLSSAYLACSLRIAISLTEQVGDAEELSAVGLSNGLVSLPPPFPVSCIDWADCVTVTLKSSEALRAGSGSQVQVHVEGEKLEDLLDLIIRDAAEEERQSTHHKLNRTAVATEEHVCVDTDAELVPNYLQVECAQIANEGIGNDYEFHVSNSDDHVDTPKAKLQRIYSVGLVLFELFSGGELPPPDLLLVSSSNMDSLISMSAQEAERQNLGHTYNGQAITALDFGKSLLVSDGHEVKAEDCISRTGTLNLENQLQCDDTIDAINISSISNRRHSVDSGPTSYARNSDYSSRSKRLDSQSLCSLYFEFLKSKGVPRSLCELVHNMIDCINGDFMTNDSYTEMSQVTNDLQLMIDKPSIFLHDLDCAKLSLTGLELDDNVFVRDHEFASIQGAYQRSLSGSPELAIITGMPGTGKSTIANRFGDFISVSGGLFLRGKFDQMQQVKPLSAVTSAFDSCCHQLTREEESKRAIFVIELKAALGTDLYYLIQMIPNLRKIIQVSANDTPSYRDCVNAQERLQYLFCRFVEVISNCLSRDITLFMDDVQWADSASFLIIGRLLKTLRSMKKGKFFFLGSCRDNEMESDHSFWKMIEDVSAVGFNTTTIKLDCVEKDTVNEALSNLLHLSPRLVRSLSEIVYHKTKGNPLFFSRMLLALNREGLLRISLTRQRWEWDEEKIQSRKLPEDVALLFINRISMLPESVKVALGTLSCFGASVDCDVIHAIESDLALNLIEPLNVAISEGLVNKLDGRYHFCHDLIQEAVYSMIDEQDCLLHHNKYGLSLMDRSLKTGNAGLLFTAITQVNLGGPSAVQDVEQYSMIVNYNLIAGKNAMEMSDFSSAFSFLDHGMKFFQENHWRDHYDLSLELFNLAAKCALAIKNLNGLSMICDEILKNARNFEDTLHASLIAMSALTHSMISESVTHGMSLLSKLDIDIPGSCSQVDSLSLIVQTQSMLGAISDKVLLDYRLMTDYRKMTAMKVLAKLEHSIFQVKPALQPWVTVEMVRLTVEHGLSPMSAIGFAYFGGMVAGLGDIRGGYRFTRLAKMLVDKIQCNEIAGEVIWISTESLSFIEPLQTVNEFRMLGQSTAMAAGDIHWACWNKASYCMALFWCGMKLSVTKETIIRTAKFIESHNHLTTMYILRTFERTMMTLLGEENKAISDDDLTRNVIEIKNPYQFAYIYFQKMLLSLLFNDFNAMKISTEKFIQVQVPYWVLLSSHARYFFIVSLASFRIYRETGDPLWVERGAKYKKKIKAWEEHGSSWNFEAESFLLDAEESYSSGNLQNAELFYDMALSSALRHKFVHEAALTCELAGNFYLNQGKKSTAWKYFKGALERFQEWGALAKVRSLQAFMEKFFLNEDHALEEMNLLPVRDDTQSFNPDARKRGL</sequence>
<dbReference type="InterPro" id="IPR027417">
    <property type="entry name" value="P-loop_NTPase"/>
</dbReference>
<proteinExistence type="predicted"/>
<gene>
    <name evidence="2" type="ORF">HJC23_013212</name>
</gene>
<keyword evidence="3" id="KW-1185">Reference proteome</keyword>
<evidence type="ECO:0000313" key="3">
    <source>
        <dbReference type="Proteomes" id="UP001516023"/>
    </source>
</evidence>
<dbReference type="InterPro" id="IPR041664">
    <property type="entry name" value="AAA_16"/>
</dbReference>
<reference evidence="2 3" key="1">
    <citation type="journal article" date="2020" name="G3 (Bethesda)">
        <title>Improved Reference Genome for Cyclotella cryptica CCMP332, a Model for Cell Wall Morphogenesis, Salinity Adaptation, and Lipid Production in Diatoms (Bacillariophyta).</title>
        <authorList>
            <person name="Roberts W.R."/>
            <person name="Downey K.M."/>
            <person name="Ruck E.C."/>
            <person name="Traller J.C."/>
            <person name="Alverson A.J."/>
        </authorList>
    </citation>
    <scope>NUCLEOTIDE SEQUENCE [LARGE SCALE GENOMIC DNA]</scope>
    <source>
        <strain evidence="2 3">CCMP332</strain>
    </source>
</reference>
<dbReference type="PANTHER" id="PTHR43642:SF1">
    <property type="entry name" value="HYBRID SIGNAL TRANSDUCTION HISTIDINE KINASE G"/>
    <property type="match status" value="1"/>
</dbReference>
<feature type="domain" description="Orc1-like AAA ATPase" evidence="1">
    <location>
        <begin position="398"/>
        <end position="582"/>
    </location>
</feature>
<protein>
    <recommendedName>
        <fullName evidence="1">Orc1-like AAA ATPase domain-containing protein</fullName>
    </recommendedName>
</protein>
<dbReference type="InterPro" id="IPR053159">
    <property type="entry name" value="Hybrid_Histidine_Kinase"/>
</dbReference>
<dbReference type="InterPro" id="IPR011990">
    <property type="entry name" value="TPR-like_helical_dom_sf"/>
</dbReference>
<dbReference type="Proteomes" id="UP001516023">
    <property type="component" value="Unassembled WGS sequence"/>
</dbReference>
<evidence type="ECO:0000259" key="1">
    <source>
        <dbReference type="Pfam" id="PF13191"/>
    </source>
</evidence>
<evidence type="ECO:0000313" key="2">
    <source>
        <dbReference type="EMBL" id="KAL3797974.1"/>
    </source>
</evidence>
<dbReference type="Pfam" id="PF13191">
    <property type="entry name" value="AAA_16"/>
    <property type="match status" value="1"/>
</dbReference>
<name>A0ABD3QD35_9STRA</name>
<organism evidence="2 3">
    <name type="scientific">Cyclotella cryptica</name>
    <dbReference type="NCBI Taxonomy" id="29204"/>
    <lineage>
        <taxon>Eukaryota</taxon>
        <taxon>Sar</taxon>
        <taxon>Stramenopiles</taxon>
        <taxon>Ochrophyta</taxon>
        <taxon>Bacillariophyta</taxon>
        <taxon>Coscinodiscophyceae</taxon>
        <taxon>Thalassiosirophycidae</taxon>
        <taxon>Stephanodiscales</taxon>
        <taxon>Stephanodiscaceae</taxon>
        <taxon>Cyclotella</taxon>
    </lineage>
</organism>
<dbReference type="SUPFAM" id="SSF48452">
    <property type="entry name" value="TPR-like"/>
    <property type="match status" value="1"/>
</dbReference>
<comment type="caution">
    <text evidence="2">The sequence shown here is derived from an EMBL/GenBank/DDBJ whole genome shotgun (WGS) entry which is preliminary data.</text>
</comment>
<accession>A0ABD3QD35</accession>
<dbReference type="EMBL" id="JABMIG020000050">
    <property type="protein sequence ID" value="KAL3797974.1"/>
    <property type="molecule type" value="Genomic_DNA"/>
</dbReference>